<dbReference type="EMBL" id="JABZRB010000019">
    <property type="protein sequence ID" value="MBF1304523.1"/>
    <property type="molecule type" value="Genomic_DNA"/>
</dbReference>
<proteinExistence type="predicted"/>
<evidence type="ECO:0000313" key="2">
    <source>
        <dbReference type="Proteomes" id="UP000780721"/>
    </source>
</evidence>
<evidence type="ECO:0000313" key="1">
    <source>
        <dbReference type="EMBL" id="MBF1304523.1"/>
    </source>
</evidence>
<dbReference type="PANTHER" id="PTHR43106:SF1">
    <property type="entry name" value="DEHYDROGENASE-RELATED"/>
    <property type="match status" value="1"/>
</dbReference>
<name>A0A930H3S3_9FIRM</name>
<dbReference type="SUPFAM" id="SSF51905">
    <property type="entry name" value="FAD/NAD(P)-binding domain"/>
    <property type="match status" value="1"/>
</dbReference>
<dbReference type="Gene3D" id="3.50.50.60">
    <property type="entry name" value="FAD/NAD(P)-binding domain"/>
    <property type="match status" value="1"/>
</dbReference>
<sequence>MKKYDVAIVGAGPGGIYAAYELMKKNSKLSVVVLEAGHSLEKRHCP</sequence>
<organism evidence="1 2">
    <name type="scientific">Oribacterium sinus</name>
    <dbReference type="NCBI Taxonomy" id="237576"/>
    <lineage>
        <taxon>Bacteria</taxon>
        <taxon>Bacillati</taxon>
        <taxon>Bacillota</taxon>
        <taxon>Clostridia</taxon>
        <taxon>Lachnospirales</taxon>
        <taxon>Lachnospiraceae</taxon>
        <taxon>Oribacterium</taxon>
    </lineage>
</organism>
<gene>
    <name evidence="1" type="ORF">HXM91_01395</name>
</gene>
<dbReference type="PANTHER" id="PTHR43106">
    <property type="entry name" value="DEHYDROGENASE-RELATED"/>
    <property type="match status" value="1"/>
</dbReference>
<dbReference type="Proteomes" id="UP000780721">
    <property type="component" value="Unassembled WGS sequence"/>
</dbReference>
<dbReference type="InterPro" id="IPR036188">
    <property type="entry name" value="FAD/NAD-bd_sf"/>
</dbReference>
<dbReference type="Pfam" id="PF13450">
    <property type="entry name" value="NAD_binding_8"/>
    <property type="match status" value="1"/>
</dbReference>
<feature type="non-terminal residue" evidence="1">
    <location>
        <position position="46"/>
    </location>
</feature>
<protein>
    <submittedName>
        <fullName evidence="1">NAD(P)-binding protein</fullName>
    </submittedName>
</protein>
<dbReference type="AlphaFoldDB" id="A0A930H3S3"/>
<accession>A0A930H3S3</accession>
<reference evidence="1" key="1">
    <citation type="submission" date="2020-04" db="EMBL/GenBank/DDBJ databases">
        <title>Deep metagenomics examines the oral microbiome during advanced dental caries in children, revealing novel taxa and co-occurrences with host molecules.</title>
        <authorList>
            <person name="Baker J.L."/>
            <person name="Morton J.T."/>
            <person name="Dinis M."/>
            <person name="Alvarez R."/>
            <person name="Tran N.C."/>
            <person name="Knight R."/>
            <person name="Edlund A."/>
        </authorList>
    </citation>
    <scope>NUCLEOTIDE SEQUENCE</scope>
    <source>
        <strain evidence="1">JCVI_48_bin.5</strain>
    </source>
</reference>
<comment type="caution">
    <text evidence="1">The sequence shown here is derived from an EMBL/GenBank/DDBJ whole genome shotgun (WGS) entry which is preliminary data.</text>
</comment>